<dbReference type="EMBL" id="LT853882">
    <property type="protein sequence ID" value="SMR00229.1"/>
    <property type="molecule type" value="Genomic_DNA"/>
</dbReference>
<dbReference type="AlphaFoldDB" id="A0A1Y6H9M9"/>
<accession>A0A1Y6H9M9</accession>
<gene>
    <name evidence="2" type="ORF">PD5205_01006</name>
    <name evidence="1" type="ORF">PD885_03007</name>
</gene>
<dbReference type="Proteomes" id="UP000195877">
    <property type="component" value="Chromosome 1"/>
</dbReference>
<reference evidence="2 4" key="2">
    <citation type="submission" date="2017-05" db="EMBL/GenBank/DDBJ databases">
        <authorList>
            <person name="Song R."/>
            <person name="Chenine A.L."/>
            <person name="Ruprecht R.M."/>
        </authorList>
    </citation>
    <scope>NUCLEOTIDE SEQUENCE [LARGE SCALE GENOMIC DNA]</scope>
    <source>
        <strain evidence="2">PD5205</strain>
    </source>
</reference>
<evidence type="ECO:0000313" key="4">
    <source>
        <dbReference type="Proteomes" id="UP000195953"/>
    </source>
</evidence>
<reference evidence="1 3" key="1">
    <citation type="submission" date="2017-05" db="EMBL/GenBank/DDBJ databases">
        <authorList>
            <person name="Blom J."/>
        </authorList>
    </citation>
    <scope>NUCLEOTIDE SEQUENCE [LARGE SCALE GENOMIC DNA]</scope>
    <source>
        <strain evidence="1">PD885</strain>
    </source>
</reference>
<dbReference type="GeneID" id="61896479"/>
<dbReference type="EMBL" id="LT853885">
    <property type="protein sequence ID" value="SMR02325.1"/>
    <property type="molecule type" value="Genomic_DNA"/>
</dbReference>
<evidence type="ECO:0000313" key="2">
    <source>
        <dbReference type="EMBL" id="SMR02325.1"/>
    </source>
</evidence>
<organism evidence="2 4">
    <name type="scientific">Xanthomonas fragariae</name>
    <dbReference type="NCBI Taxonomy" id="48664"/>
    <lineage>
        <taxon>Bacteria</taxon>
        <taxon>Pseudomonadati</taxon>
        <taxon>Pseudomonadota</taxon>
        <taxon>Gammaproteobacteria</taxon>
        <taxon>Lysobacterales</taxon>
        <taxon>Lysobacteraceae</taxon>
        <taxon>Xanthomonas</taxon>
    </lineage>
</organism>
<evidence type="ECO:0000313" key="3">
    <source>
        <dbReference type="Proteomes" id="UP000195877"/>
    </source>
</evidence>
<dbReference type="Proteomes" id="UP000195953">
    <property type="component" value="Chromosome 1"/>
</dbReference>
<sequence>MAPAGAAFKPARPVSSGFALAYATAARVATSGIAELFSVRRMENLRV</sequence>
<protein>
    <submittedName>
        <fullName evidence="2">Uncharacterized protein</fullName>
    </submittedName>
</protein>
<name>A0A1Y6H9M9_9XANT</name>
<dbReference type="RefSeq" id="WP_156775345.1">
    <property type="nucleotide sequence ID" value="NZ_CP016830.1"/>
</dbReference>
<keyword evidence="3" id="KW-1185">Reference proteome</keyword>
<evidence type="ECO:0000313" key="1">
    <source>
        <dbReference type="EMBL" id="SMR00229.1"/>
    </source>
</evidence>
<proteinExistence type="predicted"/>